<name>A0A5P1ES73_ASPOF</name>
<protein>
    <recommendedName>
        <fullName evidence="3">DUF674 family protein</fullName>
    </recommendedName>
</protein>
<dbReference type="AlphaFoldDB" id="A0A5P1ES73"/>
<dbReference type="PANTHER" id="PTHR33103">
    <property type="entry name" value="OS01G0153900 PROTEIN"/>
    <property type="match status" value="1"/>
</dbReference>
<organism evidence="1 2">
    <name type="scientific">Asparagus officinalis</name>
    <name type="common">Garden asparagus</name>
    <dbReference type="NCBI Taxonomy" id="4686"/>
    <lineage>
        <taxon>Eukaryota</taxon>
        <taxon>Viridiplantae</taxon>
        <taxon>Streptophyta</taxon>
        <taxon>Embryophyta</taxon>
        <taxon>Tracheophyta</taxon>
        <taxon>Spermatophyta</taxon>
        <taxon>Magnoliopsida</taxon>
        <taxon>Liliopsida</taxon>
        <taxon>Asparagales</taxon>
        <taxon>Asparagaceae</taxon>
        <taxon>Asparagoideae</taxon>
        <taxon>Asparagus</taxon>
    </lineage>
</organism>
<dbReference type="EMBL" id="CM007385">
    <property type="protein sequence ID" value="ONK68898.1"/>
    <property type="molecule type" value="Genomic_DNA"/>
</dbReference>
<accession>A0A5P1ES73</accession>
<evidence type="ECO:0000313" key="2">
    <source>
        <dbReference type="Proteomes" id="UP000243459"/>
    </source>
</evidence>
<dbReference type="Gramene" id="ONK68898">
    <property type="protein sequence ID" value="ONK68898"/>
    <property type="gene ID" value="A4U43_C05F17190"/>
</dbReference>
<sequence>MLLNPLNAAGLSCEDLVVNVDDKINPRRFYTCPESDCCSKATCYYSSVPSVRCSCGKEMSYAGEWEKKTMNAAGDGVFVRGGLKFIVSDELRVMPASTGGVLSLFGKKGIKDGSVLNLLRRTLISNTPLTDLFFKKSSMNEGDLPNRDGMFQLVPKCEGHDENSDCEEMKVKLLRTKYNGRFVHMECDEKVVELLFSFLTLPVGAVIKFLGKNSSMGCFDNLYESVESLCSPESVCIKSDEHKSMLLSPKLAPFFAAKMQRLKIEETVSRGGVTKAGCHSCFRKTANCPHEVNIATFKELNPKFPNKMTEPGGGYAKGQCKFMVTDDLNVSLFSPLAAVHMVKELGVSIGNLKEEEVGIGETQALNLLKAALCSETALTKVFSSNRRRHAS</sequence>
<dbReference type="OMA" id="FDKQSHV"/>
<evidence type="ECO:0000313" key="1">
    <source>
        <dbReference type="EMBL" id="ONK68898.1"/>
    </source>
</evidence>
<reference evidence="2" key="1">
    <citation type="journal article" date="2017" name="Nat. Commun.">
        <title>The asparagus genome sheds light on the origin and evolution of a young Y chromosome.</title>
        <authorList>
            <person name="Harkess A."/>
            <person name="Zhou J."/>
            <person name="Xu C."/>
            <person name="Bowers J.E."/>
            <person name="Van der Hulst R."/>
            <person name="Ayyampalayam S."/>
            <person name="Mercati F."/>
            <person name="Riccardi P."/>
            <person name="McKain M.R."/>
            <person name="Kakrana A."/>
            <person name="Tang H."/>
            <person name="Ray J."/>
            <person name="Groenendijk J."/>
            <person name="Arikit S."/>
            <person name="Mathioni S.M."/>
            <person name="Nakano M."/>
            <person name="Shan H."/>
            <person name="Telgmann-Rauber A."/>
            <person name="Kanno A."/>
            <person name="Yue Z."/>
            <person name="Chen H."/>
            <person name="Li W."/>
            <person name="Chen Y."/>
            <person name="Xu X."/>
            <person name="Zhang Y."/>
            <person name="Luo S."/>
            <person name="Chen H."/>
            <person name="Gao J."/>
            <person name="Mao Z."/>
            <person name="Pires J.C."/>
            <person name="Luo M."/>
            <person name="Kudrna D."/>
            <person name="Wing R.A."/>
            <person name="Meyers B.C."/>
            <person name="Yi K."/>
            <person name="Kong H."/>
            <person name="Lavrijsen P."/>
            <person name="Sunseri F."/>
            <person name="Falavigna A."/>
            <person name="Ye Y."/>
            <person name="Leebens-Mack J.H."/>
            <person name="Chen G."/>
        </authorList>
    </citation>
    <scope>NUCLEOTIDE SEQUENCE [LARGE SCALE GENOMIC DNA]</scope>
    <source>
        <strain evidence="2">cv. DH0086</strain>
    </source>
</reference>
<keyword evidence="2" id="KW-1185">Reference proteome</keyword>
<gene>
    <name evidence="1" type="ORF">A4U43_C05F17190</name>
</gene>
<evidence type="ECO:0008006" key="3">
    <source>
        <dbReference type="Google" id="ProtNLM"/>
    </source>
</evidence>
<dbReference type="InterPro" id="IPR007750">
    <property type="entry name" value="DUF674"/>
</dbReference>
<dbReference type="Proteomes" id="UP000243459">
    <property type="component" value="Chromosome 5"/>
</dbReference>
<dbReference type="Pfam" id="PF05056">
    <property type="entry name" value="DUF674"/>
    <property type="match status" value="1"/>
</dbReference>
<proteinExistence type="predicted"/>